<accession>A0A922L6R0</accession>
<proteinExistence type="predicted"/>
<name>A0A922L6R0_DERFA</name>
<reference evidence="2" key="2">
    <citation type="journal article" date="2022" name="Res Sq">
        <title>Comparative Genomics Reveals Insights into the Divergent Evolution of Astigmatic Mites and Household Pest Adaptations.</title>
        <authorList>
            <person name="Xiong Q."/>
            <person name="Wan A.T.-Y."/>
            <person name="Liu X.-Y."/>
            <person name="Fung C.S.-H."/>
            <person name="Xiao X."/>
            <person name="Malainual N."/>
            <person name="Hou J."/>
            <person name="Wang L."/>
            <person name="Wang M."/>
            <person name="Yang K."/>
            <person name="Cui Y."/>
            <person name="Leung E."/>
            <person name="Nong W."/>
            <person name="Shin S.-K."/>
            <person name="Au S."/>
            <person name="Jeong K.Y."/>
            <person name="Chew F.T."/>
            <person name="Hui J."/>
            <person name="Leung T.F."/>
            <person name="Tungtrongchitr A."/>
            <person name="Zhong N."/>
            <person name="Liu Z."/>
            <person name="Tsui S."/>
        </authorList>
    </citation>
    <scope>NUCLEOTIDE SEQUENCE</scope>
    <source>
        <strain evidence="2">Derf</strain>
        <tissue evidence="2">Whole organism</tissue>
    </source>
</reference>
<gene>
    <name evidence="2" type="ORF">DERF_005990</name>
</gene>
<keyword evidence="1" id="KW-1133">Transmembrane helix</keyword>
<organism evidence="2 3">
    <name type="scientific">Dermatophagoides farinae</name>
    <name type="common">American house dust mite</name>
    <dbReference type="NCBI Taxonomy" id="6954"/>
    <lineage>
        <taxon>Eukaryota</taxon>
        <taxon>Metazoa</taxon>
        <taxon>Ecdysozoa</taxon>
        <taxon>Arthropoda</taxon>
        <taxon>Chelicerata</taxon>
        <taxon>Arachnida</taxon>
        <taxon>Acari</taxon>
        <taxon>Acariformes</taxon>
        <taxon>Sarcoptiformes</taxon>
        <taxon>Astigmata</taxon>
        <taxon>Psoroptidia</taxon>
        <taxon>Analgoidea</taxon>
        <taxon>Pyroglyphidae</taxon>
        <taxon>Dermatophagoidinae</taxon>
        <taxon>Dermatophagoides</taxon>
    </lineage>
</organism>
<sequence>MSLCYENVSLNVFILATIQIFLLLMSFLPLNIISSYNLEFYFDYIDGIHHQTVSTDFFQDRSGIWMHQTKN</sequence>
<evidence type="ECO:0000313" key="3">
    <source>
        <dbReference type="Proteomes" id="UP000790347"/>
    </source>
</evidence>
<evidence type="ECO:0000256" key="1">
    <source>
        <dbReference type="SAM" id="Phobius"/>
    </source>
</evidence>
<dbReference type="EMBL" id="ASGP02000002">
    <property type="protein sequence ID" value="KAH9522416.1"/>
    <property type="molecule type" value="Genomic_DNA"/>
</dbReference>
<keyword evidence="3" id="KW-1185">Reference proteome</keyword>
<feature type="transmembrane region" description="Helical" evidence="1">
    <location>
        <begin position="12"/>
        <end position="33"/>
    </location>
</feature>
<keyword evidence="1" id="KW-0472">Membrane</keyword>
<dbReference type="AlphaFoldDB" id="A0A922L6R0"/>
<evidence type="ECO:0000313" key="2">
    <source>
        <dbReference type="EMBL" id="KAH9522416.1"/>
    </source>
</evidence>
<dbReference type="Proteomes" id="UP000790347">
    <property type="component" value="Unassembled WGS sequence"/>
</dbReference>
<comment type="caution">
    <text evidence="2">The sequence shown here is derived from an EMBL/GenBank/DDBJ whole genome shotgun (WGS) entry which is preliminary data.</text>
</comment>
<keyword evidence="1" id="KW-0812">Transmembrane</keyword>
<protein>
    <submittedName>
        <fullName evidence="2">Uncharacterized protein</fullName>
    </submittedName>
</protein>
<reference evidence="2" key="1">
    <citation type="submission" date="2013-05" db="EMBL/GenBank/DDBJ databases">
        <authorList>
            <person name="Yim A.K.Y."/>
            <person name="Chan T.F."/>
            <person name="Ji K.M."/>
            <person name="Liu X.Y."/>
            <person name="Zhou J.W."/>
            <person name="Li R.Q."/>
            <person name="Yang K.Y."/>
            <person name="Li J."/>
            <person name="Li M."/>
            <person name="Law P.T.W."/>
            <person name="Wu Y.L."/>
            <person name="Cai Z.L."/>
            <person name="Qin H."/>
            <person name="Bao Y."/>
            <person name="Leung R.K.K."/>
            <person name="Ng P.K.S."/>
            <person name="Zou J."/>
            <person name="Zhong X.J."/>
            <person name="Ran P.X."/>
            <person name="Zhong N.S."/>
            <person name="Liu Z.G."/>
            <person name="Tsui S.K.W."/>
        </authorList>
    </citation>
    <scope>NUCLEOTIDE SEQUENCE</scope>
    <source>
        <strain evidence="2">Derf</strain>
        <tissue evidence="2">Whole organism</tissue>
    </source>
</reference>